<keyword evidence="2" id="KW-1185">Reference proteome</keyword>
<evidence type="ECO:0000313" key="2">
    <source>
        <dbReference type="Proteomes" id="UP000319432"/>
    </source>
</evidence>
<reference evidence="1 2" key="1">
    <citation type="submission" date="2018-11" db="EMBL/GenBank/DDBJ databases">
        <title>Phylogenetic determinants of toxin gene distribution in genomes of Brevibacillus laterosporus.</title>
        <authorList>
            <person name="Glare T.R."/>
            <person name="Durrant A."/>
            <person name="Berry C."/>
            <person name="Palma L."/>
            <person name="Ormskirk M."/>
            <person name="Cox M.O."/>
        </authorList>
    </citation>
    <scope>NUCLEOTIDE SEQUENCE [LARGE SCALE GENOMIC DNA]</scope>
    <source>
        <strain evidence="1 2">1821L</strain>
    </source>
</reference>
<protein>
    <submittedName>
        <fullName evidence="1">ABC transporter substrate-binding protein</fullName>
    </submittedName>
</protein>
<gene>
    <name evidence="1" type="ORF">EEL30_17800</name>
</gene>
<dbReference type="SUPFAM" id="SSF53807">
    <property type="entry name" value="Helical backbone' metal receptor"/>
    <property type="match status" value="1"/>
</dbReference>
<name>A0A518VAF8_BRELA</name>
<proteinExistence type="predicted"/>
<evidence type="ECO:0000313" key="1">
    <source>
        <dbReference type="EMBL" id="QDX93982.1"/>
    </source>
</evidence>
<dbReference type="Proteomes" id="UP000319432">
    <property type="component" value="Chromosome"/>
</dbReference>
<dbReference type="EMBL" id="CP033464">
    <property type="protein sequence ID" value="QDX93982.1"/>
    <property type="molecule type" value="Genomic_DNA"/>
</dbReference>
<dbReference type="Gene3D" id="3.40.50.1980">
    <property type="entry name" value="Nitrogenase molybdenum iron protein domain"/>
    <property type="match status" value="1"/>
</dbReference>
<accession>A0A518VAF8</accession>
<organism evidence="1 2">
    <name type="scientific">Brevibacillus laterosporus</name>
    <name type="common">Bacillus laterosporus</name>
    <dbReference type="NCBI Taxonomy" id="1465"/>
    <lineage>
        <taxon>Bacteria</taxon>
        <taxon>Bacillati</taxon>
        <taxon>Bacillota</taxon>
        <taxon>Bacilli</taxon>
        <taxon>Bacillales</taxon>
        <taxon>Paenibacillaceae</taxon>
        <taxon>Brevibacillus</taxon>
    </lineage>
</organism>
<sequence>MTADNQASALSATRIYKDSQGHQVDIPAKPQCIVLQGNPIGDLLALGIQPIGIGRRFI</sequence>
<dbReference type="AlphaFoldDB" id="A0A518VAF8"/>